<dbReference type="AlphaFoldDB" id="A0A381NBP4"/>
<accession>A0A381NBP4</accession>
<dbReference type="GO" id="GO:0004113">
    <property type="term" value="F:2',3'-cyclic-nucleotide 3'-phosphodiesterase activity"/>
    <property type="evidence" value="ECO:0007669"/>
    <property type="project" value="InterPro"/>
</dbReference>
<dbReference type="EMBL" id="UINC01000222">
    <property type="protein sequence ID" value="SUZ51484.1"/>
    <property type="molecule type" value="Genomic_DNA"/>
</dbReference>
<dbReference type="Gene3D" id="3.90.1140.10">
    <property type="entry name" value="Cyclic phosphodiesterase"/>
    <property type="match status" value="1"/>
</dbReference>
<dbReference type="HAMAP" id="MF_01940">
    <property type="entry name" value="RNA_CPDase"/>
    <property type="match status" value="1"/>
</dbReference>
<dbReference type="Pfam" id="PF13563">
    <property type="entry name" value="2_5_RNA_ligase2"/>
    <property type="match status" value="1"/>
</dbReference>
<evidence type="ECO:0000256" key="1">
    <source>
        <dbReference type="ARBA" id="ARBA00022801"/>
    </source>
</evidence>
<dbReference type="InterPro" id="IPR004175">
    <property type="entry name" value="RNA_CPDase"/>
</dbReference>
<organism evidence="2">
    <name type="scientific">marine metagenome</name>
    <dbReference type="NCBI Taxonomy" id="408172"/>
    <lineage>
        <taxon>unclassified sequences</taxon>
        <taxon>metagenomes</taxon>
        <taxon>ecological metagenomes</taxon>
    </lineage>
</organism>
<dbReference type="PANTHER" id="PTHR35561">
    <property type="entry name" value="RNA 2',3'-CYCLIC PHOSPHODIESTERASE"/>
    <property type="match status" value="1"/>
</dbReference>
<name>A0A381NBP4_9ZZZZ</name>
<gene>
    <name evidence="2" type="ORF">METZ01_LOCUS4338</name>
</gene>
<proteinExistence type="inferred from homology"/>
<dbReference type="PANTHER" id="PTHR35561:SF1">
    <property type="entry name" value="RNA 2',3'-CYCLIC PHOSPHODIESTERASE"/>
    <property type="match status" value="1"/>
</dbReference>
<dbReference type="SUPFAM" id="SSF55144">
    <property type="entry name" value="LigT-like"/>
    <property type="match status" value="1"/>
</dbReference>
<dbReference type="GO" id="GO:0008664">
    <property type="term" value="F:RNA 2',3'-cyclic 3'-phosphodiesterase activity"/>
    <property type="evidence" value="ECO:0007669"/>
    <property type="project" value="InterPro"/>
</dbReference>
<sequence length="187" mass="20871">MRLFIGLNLPKRERRRIQSATQVLREKGFPVRWIGLENFHITMKFLGEVSGEQVEPIEAAMSKVASQTRVFSIALGGFGAFPSIRSPSLIWLGIGASPELRCLKQDLEWALSQCGFESEARVFHPHITLARAKERAGAGMFRGLDKLLAELDFNRELKVDRTNLIRSELSKNGARYSVISSAKLASA</sequence>
<evidence type="ECO:0000313" key="2">
    <source>
        <dbReference type="EMBL" id="SUZ51484.1"/>
    </source>
</evidence>
<dbReference type="NCBIfam" id="TIGR02258">
    <property type="entry name" value="2_5_ligase"/>
    <property type="match status" value="1"/>
</dbReference>
<dbReference type="InterPro" id="IPR009097">
    <property type="entry name" value="Cyclic_Pdiesterase"/>
</dbReference>
<keyword evidence="1" id="KW-0378">Hydrolase</keyword>
<reference evidence="2" key="1">
    <citation type="submission" date="2018-05" db="EMBL/GenBank/DDBJ databases">
        <authorList>
            <person name="Lanie J.A."/>
            <person name="Ng W.-L."/>
            <person name="Kazmierczak K.M."/>
            <person name="Andrzejewski T.M."/>
            <person name="Davidsen T.M."/>
            <person name="Wayne K.J."/>
            <person name="Tettelin H."/>
            <person name="Glass J.I."/>
            <person name="Rusch D."/>
            <person name="Podicherti R."/>
            <person name="Tsui H.-C.T."/>
            <person name="Winkler M.E."/>
        </authorList>
    </citation>
    <scope>NUCLEOTIDE SEQUENCE</scope>
</reference>
<protein>
    <recommendedName>
        <fullName evidence="3">Phosphoesterase HXTX domain-containing protein</fullName>
    </recommendedName>
</protein>
<evidence type="ECO:0008006" key="3">
    <source>
        <dbReference type="Google" id="ProtNLM"/>
    </source>
</evidence>